<sequence length="84" mass="9773">MKGVDRRQFQTSCRSVFNTLWFQGSMDEWIIFIFHLSGPVCTLDLMVWFRTLSEVHSLVSALRVICKFFIALGRSLREKPGAIF</sequence>
<dbReference type="Proteomes" id="UP000054653">
    <property type="component" value="Unassembled WGS sequence"/>
</dbReference>
<organism evidence="1 2">
    <name type="scientific">Trichinella britovi</name>
    <name type="common">Parasitic roundworm</name>
    <dbReference type="NCBI Taxonomy" id="45882"/>
    <lineage>
        <taxon>Eukaryota</taxon>
        <taxon>Metazoa</taxon>
        <taxon>Ecdysozoa</taxon>
        <taxon>Nematoda</taxon>
        <taxon>Enoplea</taxon>
        <taxon>Dorylaimia</taxon>
        <taxon>Trichinellida</taxon>
        <taxon>Trichinellidae</taxon>
        <taxon>Trichinella</taxon>
    </lineage>
</organism>
<keyword evidence="2" id="KW-1185">Reference proteome</keyword>
<dbReference type="AlphaFoldDB" id="A0A0V1CGM0"/>
<comment type="caution">
    <text evidence="1">The sequence shown here is derived from an EMBL/GenBank/DDBJ whole genome shotgun (WGS) entry which is preliminary data.</text>
</comment>
<accession>A0A0V1CGM0</accession>
<gene>
    <name evidence="1" type="ORF">T03_8334</name>
</gene>
<proteinExistence type="predicted"/>
<reference evidence="1 2" key="1">
    <citation type="submission" date="2015-01" db="EMBL/GenBank/DDBJ databases">
        <title>Evolution of Trichinella species and genotypes.</title>
        <authorList>
            <person name="Korhonen P.K."/>
            <person name="Edoardo P."/>
            <person name="Giuseppe L.R."/>
            <person name="Gasser R.B."/>
        </authorList>
    </citation>
    <scope>NUCLEOTIDE SEQUENCE [LARGE SCALE GENOMIC DNA]</scope>
    <source>
        <strain evidence="1">ISS120</strain>
    </source>
</reference>
<name>A0A0V1CGM0_TRIBR</name>
<dbReference type="EMBL" id="JYDI01000207">
    <property type="protein sequence ID" value="KRY48438.1"/>
    <property type="molecule type" value="Genomic_DNA"/>
</dbReference>
<evidence type="ECO:0000313" key="2">
    <source>
        <dbReference type="Proteomes" id="UP000054653"/>
    </source>
</evidence>
<evidence type="ECO:0000313" key="1">
    <source>
        <dbReference type="EMBL" id="KRY48438.1"/>
    </source>
</evidence>
<protein>
    <submittedName>
        <fullName evidence="1">Uncharacterized protein</fullName>
    </submittedName>
</protein>